<dbReference type="OMA" id="VHAMMAM"/>
<dbReference type="SMART" id="SM00291">
    <property type="entry name" value="ZnF_ZZ"/>
    <property type="match status" value="1"/>
</dbReference>
<dbReference type="PROSITE" id="PS50135">
    <property type="entry name" value="ZF_ZZ_2"/>
    <property type="match status" value="1"/>
</dbReference>
<dbReference type="OrthoDB" id="441278at2759"/>
<name>B3MN45_DROAN</name>
<dbReference type="GeneID" id="6497076"/>
<comment type="function">
    <text evidence="11">Required for selective autophagy activation by ubiquitinated proteins. Implicated in sigma rhabdovirus multiplication and necessary for male fertility. Involved in activating transcription of Drs.</text>
</comment>
<feature type="region of interest" description="Disordered" evidence="16">
    <location>
        <begin position="368"/>
        <end position="448"/>
    </location>
</feature>
<evidence type="ECO:0000259" key="19">
    <source>
        <dbReference type="PROSITE" id="PS51745"/>
    </source>
</evidence>
<dbReference type="SMART" id="SM00165">
    <property type="entry name" value="UBA"/>
    <property type="match status" value="1"/>
</dbReference>
<evidence type="ECO:0000256" key="12">
    <source>
        <dbReference type="ARBA" id="ARBA00062450"/>
    </source>
</evidence>
<keyword evidence="5" id="KW-0677">Repeat</keyword>
<keyword evidence="10" id="KW-0539">Nucleus</keyword>
<dbReference type="GO" id="GO:0044753">
    <property type="term" value="C:amphisome"/>
    <property type="evidence" value="ECO:0007669"/>
    <property type="project" value="TreeGrafter"/>
</dbReference>
<accession>B3MN45</accession>
<evidence type="ECO:0000259" key="17">
    <source>
        <dbReference type="PROSITE" id="PS50030"/>
    </source>
</evidence>
<gene>
    <name evidence="20" type="primary">Dana\GF14248</name>
    <name evidence="20" type="synonym">dana_GLEANR_15009</name>
    <name evidence="20" type="ORF">GF14248</name>
</gene>
<dbReference type="InterPro" id="IPR015940">
    <property type="entry name" value="UBA"/>
</dbReference>
<dbReference type="InterPro" id="IPR053793">
    <property type="entry name" value="PB1-like"/>
</dbReference>
<dbReference type="FunCoup" id="B3MN45">
    <property type="interactions" value="109"/>
</dbReference>
<dbReference type="SUPFAM" id="SSF57850">
    <property type="entry name" value="RING/U-box"/>
    <property type="match status" value="1"/>
</dbReference>
<keyword evidence="7" id="KW-0862">Zinc</keyword>
<comment type="subunit">
    <text evidence="12">Interacts with aPKC and Traf6.</text>
</comment>
<feature type="compositionally biased region" description="Polar residues" evidence="16">
    <location>
        <begin position="369"/>
        <end position="381"/>
    </location>
</feature>
<evidence type="ECO:0000256" key="10">
    <source>
        <dbReference type="ARBA" id="ARBA00023242"/>
    </source>
</evidence>
<dbReference type="Pfam" id="PF16577">
    <property type="entry name" value="UBA_5"/>
    <property type="match status" value="1"/>
</dbReference>
<reference evidence="20 21" key="1">
    <citation type="journal article" date="2007" name="Nature">
        <title>Evolution of genes and genomes on the Drosophila phylogeny.</title>
        <authorList>
            <consortium name="Drosophila 12 Genomes Consortium"/>
            <person name="Clark A.G."/>
            <person name="Eisen M.B."/>
            <person name="Smith D.R."/>
            <person name="Bergman C.M."/>
            <person name="Oliver B."/>
            <person name="Markow T.A."/>
            <person name="Kaufman T.C."/>
            <person name="Kellis M."/>
            <person name="Gelbart W."/>
            <person name="Iyer V.N."/>
            <person name="Pollard D.A."/>
            <person name="Sackton T.B."/>
            <person name="Larracuente A.M."/>
            <person name="Singh N.D."/>
            <person name="Abad J.P."/>
            <person name="Abt D.N."/>
            <person name="Adryan B."/>
            <person name="Aguade M."/>
            <person name="Akashi H."/>
            <person name="Anderson W.W."/>
            <person name="Aquadro C.F."/>
            <person name="Ardell D.H."/>
            <person name="Arguello R."/>
            <person name="Artieri C.G."/>
            <person name="Barbash D.A."/>
            <person name="Barker D."/>
            <person name="Barsanti P."/>
            <person name="Batterham P."/>
            <person name="Batzoglou S."/>
            <person name="Begun D."/>
            <person name="Bhutkar A."/>
            <person name="Blanco E."/>
            <person name="Bosak S.A."/>
            <person name="Bradley R.K."/>
            <person name="Brand A.D."/>
            <person name="Brent M.R."/>
            <person name="Brooks A.N."/>
            <person name="Brown R.H."/>
            <person name="Butlin R.K."/>
            <person name="Caggese C."/>
            <person name="Calvi B.R."/>
            <person name="Bernardo de Carvalho A."/>
            <person name="Caspi A."/>
            <person name="Castrezana S."/>
            <person name="Celniker S.E."/>
            <person name="Chang J.L."/>
            <person name="Chapple C."/>
            <person name="Chatterji S."/>
            <person name="Chinwalla A."/>
            <person name="Civetta A."/>
            <person name="Clifton S.W."/>
            <person name="Comeron J.M."/>
            <person name="Costello J.C."/>
            <person name="Coyne J.A."/>
            <person name="Daub J."/>
            <person name="David R.G."/>
            <person name="Delcher A.L."/>
            <person name="Delehaunty K."/>
            <person name="Do C.B."/>
            <person name="Ebling H."/>
            <person name="Edwards K."/>
            <person name="Eickbush T."/>
            <person name="Evans J.D."/>
            <person name="Filipski A."/>
            <person name="Findeiss S."/>
            <person name="Freyhult E."/>
            <person name="Fulton L."/>
            <person name="Fulton R."/>
            <person name="Garcia A.C."/>
            <person name="Gardiner A."/>
            <person name="Garfield D.A."/>
            <person name="Garvin B.E."/>
            <person name="Gibson G."/>
            <person name="Gilbert D."/>
            <person name="Gnerre S."/>
            <person name="Godfrey J."/>
            <person name="Good R."/>
            <person name="Gotea V."/>
            <person name="Gravely B."/>
            <person name="Greenberg A.J."/>
            <person name="Griffiths-Jones S."/>
            <person name="Gross S."/>
            <person name="Guigo R."/>
            <person name="Gustafson E.A."/>
            <person name="Haerty W."/>
            <person name="Hahn M.W."/>
            <person name="Halligan D.L."/>
            <person name="Halpern A.L."/>
            <person name="Halter G.M."/>
            <person name="Han M.V."/>
            <person name="Heger A."/>
            <person name="Hillier L."/>
            <person name="Hinrichs A.S."/>
            <person name="Holmes I."/>
            <person name="Hoskins R.A."/>
            <person name="Hubisz M.J."/>
            <person name="Hultmark D."/>
            <person name="Huntley M.A."/>
            <person name="Jaffe D.B."/>
            <person name="Jagadeeshan S."/>
            <person name="Jeck W.R."/>
            <person name="Johnson J."/>
            <person name="Jones C.D."/>
            <person name="Jordan W.C."/>
            <person name="Karpen G.H."/>
            <person name="Kataoka E."/>
            <person name="Keightley P.D."/>
            <person name="Kheradpour P."/>
            <person name="Kirkness E.F."/>
            <person name="Koerich L.B."/>
            <person name="Kristiansen K."/>
            <person name="Kudrna D."/>
            <person name="Kulathinal R.J."/>
            <person name="Kumar S."/>
            <person name="Kwok R."/>
            <person name="Lander E."/>
            <person name="Langley C.H."/>
            <person name="Lapoint R."/>
            <person name="Lazzaro B.P."/>
            <person name="Lee S.J."/>
            <person name="Levesque L."/>
            <person name="Li R."/>
            <person name="Lin C.F."/>
            <person name="Lin M.F."/>
            <person name="Lindblad-Toh K."/>
            <person name="Llopart A."/>
            <person name="Long M."/>
            <person name="Low L."/>
            <person name="Lozovsky E."/>
            <person name="Lu J."/>
            <person name="Luo M."/>
            <person name="Machado C.A."/>
            <person name="Makalowski W."/>
            <person name="Marzo M."/>
            <person name="Matsuda M."/>
            <person name="Matzkin L."/>
            <person name="McAllister B."/>
            <person name="McBride C.S."/>
            <person name="McKernan B."/>
            <person name="McKernan K."/>
            <person name="Mendez-Lago M."/>
            <person name="Minx P."/>
            <person name="Mollenhauer M.U."/>
            <person name="Montooth K."/>
            <person name="Mount S.M."/>
            <person name="Mu X."/>
            <person name="Myers E."/>
            <person name="Negre B."/>
            <person name="Newfeld S."/>
            <person name="Nielsen R."/>
            <person name="Noor M.A."/>
            <person name="O'Grady P."/>
            <person name="Pachter L."/>
            <person name="Papaceit M."/>
            <person name="Parisi M.J."/>
            <person name="Parisi M."/>
            <person name="Parts L."/>
            <person name="Pedersen J.S."/>
            <person name="Pesole G."/>
            <person name="Phillippy A.M."/>
            <person name="Ponting C.P."/>
            <person name="Pop M."/>
            <person name="Porcelli D."/>
            <person name="Powell J.R."/>
            <person name="Prohaska S."/>
            <person name="Pruitt K."/>
            <person name="Puig M."/>
            <person name="Quesneville H."/>
            <person name="Ram K.R."/>
            <person name="Rand D."/>
            <person name="Rasmussen M.D."/>
            <person name="Reed L.K."/>
            <person name="Reenan R."/>
            <person name="Reily A."/>
            <person name="Remington K.A."/>
            <person name="Rieger T.T."/>
            <person name="Ritchie M.G."/>
            <person name="Robin C."/>
            <person name="Rogers Y.H."/>
            <person name="Rohde C."/>
            <person name="Rozas J."/>
            <person name="Rubenfield M.J."/>
            <person name="Ruiz A."/>
            <person name="Russo S."/>
            <person name="Salzberg S.L."/>
            <person name="Sanchez-Gracia A."/>
            <person name="Saranga D.J."/>
            <person name="Sato H."/>
            <person name="Schaeffer S.W."/>
            <person name="Schatz M.C."/>
            <person name="Schlenke T."/>
            <person name="Schwartz R."/>
            <person name="Segarra C."/>
            <person name="Singh R.S."/>
            <person name="Sirot L."/>
            <person name="Sirota M."/>
            <person name="Sisneros N.B."/>
            <person name="Smith C.D."/>
            <person name="Smith T.F."/>
            <person name="Spieth J."/>
            <person name="Stage D.E."/>
            <person name="Stark A."/>
            <person name="Stephan W."/>
            <person name="Strausberg R.L."/>
            <person name="Strempel S."/>
            <person name="Sturgill D."/>
            <person name="Sutton G."/>
            <person name="Sutton G.G."/>
            <person name="Tao W."/>
            <person name="Teichmann S."/>
            <person name="Tobari Y.N."/>
            <person name="Tomimura Y."/>
            <person name="Tsolas J.M."/>
            <person name="Valente V.L."/>
            <person name="Venter E."/>
            <person name="Venter J.C."/>
            <person name="Vicario S."/>
            <person name="Vieira F.G."/>
            <person name="Vilella A.J."/>
            <person name="Villasante A."/>
            <person name="Walenz B."/>
            <person name="Wang J."/>
            <person name="Wasserman M."/>
            <person name="Watts T."/>
            <person name="Wilson D."/>
            <person name="Wilson R.K."/>
            <person name="Wing R.A."/>
            <person name="Wolfner M.F."/>
            <person name="Wong A."/>
            <person name="Wong G.K."/>
            <person name="Wu C.I."/>
            <person name="Wu G."/>
            <person name="Yamamoto D."/>
            <person name="Yang H.P."/>
            <person name="Yang S.P."/>
            <person name="Yorke J.A."/>
            <person name="Yoshida K."/>
            <person name="Zdobnov E."/>
            <person name="Zhang P."/>
            <person name="Zhang Y."/>
            <person name="Zimin A.V."/>
            <person name="Baldwin J."/>
            <person name="Abdouelleil A."/>
            <person name="Abdulkadir J."/>
            <person name="Abebe A."/>
            <person name="Abera B."/>
            <person name="Abreu J."/>
            <person name="Acer S.C."/>
            <person name="Aftuck L."/>
            <person name="Alexander A."/>
            <person name="An P."/>
            <person name="Anderson E."/>
            <person name="Anderson S."/>
            <person name="Arachi H."/>
            <person name="Azer M."/>
            <person name="Bachantsang P."/>
            <person name="Barry A."/>
            <person name="Bayul T."/>
            <person name="Berlin A."/>
            <person name="Bessette D."/>
            <person name="Bloom T."/>
            <person name="Blye J."/>
            <person name="Boguslavskiy L."/>
            <person name="Bonnet C."/>
            <person name="Boukhgalter B."/>
            <person name="Bourzgui I."/>
            <person name="Brown A."/>
            <person name="Cahill P."/>
            <person name="Channer S."/>
            <person name="Cheshatsang Y."/>
            <person name="Chuda L."/>
            <person name="Citroen M."/>
            <person name="Collymore A."/>
            <person name="Cooke P."/>
            <person name="Costello M."/>
            <person name="D'Aco K."/>
            <person name="Daza R."/>
            <person name="De Haan G."/>
            <person name="DeGray S."/>
            <person name="DeMaso C."/>
            <person name="Dhargay N."/>
            <person name="Dooley K."/>
            <person name="Dooley E."/>
            <person name="Doricent M."/>
            <person name="Dorje P."/>
            <person name="Dorjee K."/>
            <person name="Dupes A."/>
            <person name="Elong R."/>
            <person name="Falk J."/>
            <person name="Farina A."/>
            <person name="Faro S."/>
            <person name="Ferguson D."/>
            <person name="Fisher S."/>
            <person name="Foley C.D."/>
            <person name="Franke A."/>
            <person name="Friedrich D."/>
            <person name="Gadbois L."/>
            <person name="Gearin G."/>
            <person name="Gearin C.R."/>
            <person name="Giannoukos G."/>
            <person name="Goode T."/>
            <person name="Graham J."/>
            <person name="Grandbois E."/>
            <person name="Grewal S."/>
            <person name="Gyaltsen K."/>
            <person name="Hafez N."/>
            <person name="Hagos B."/>
            <person name="Hall J."/>
            <person name="Henson C."/>
            <person name="Hollinger A."/>
            <person name="Honan T."/>
            <person name="Huard M.D."/>
            <person name="Hughes L."/>
            <person name="Hurhula B."/>
            <person name="Husby M.E."/>
            <person name="Kamat A."/>
            <person name="Kanga B."/>
            <person name="Kashin S."/>
            <person name="Khazanovich D."/>
            <person name="Kisner P."/>
            <person name="Lance K."/>
            <person name="Lara M."/>
            <person name="Lee W."/>
            <person name="Lennon N."/>
            <person name="Letendre F."/>
            <person name="LeVine R."/>
            <person name="Lipovsky A."/>
            <person name="Liu X."/>
            <person name="Liu J."/>
            <person name="Liu S."/>
            <person name="Lokyitsang T."/>
            <person name="Lokyitsang Y."/>
            <person name="Lubonja R."/>
            <person name="Lui A."/>
            <person name="MacDonald P."/>
            <person name="Magnisalis V."/>
            <person name="Maru K."/>
            <person name="Matthews C."/>
            <person name="McCusker W."/>
            <person name="McDonough S."/>
            <person name="Mehta T."/>
            <person name="Meldrim J."/>
            <person name="Meneus L."/>
            <person name="Mihai O."/>
            <person name="Mihalev A."/>
            <person name="Mihova T."/>
            <person name="Mittelman R."/>
            <person name="Mlenga V."/>
            <person name="Montmayeur A."/>
            <person name="Mulrain L."/>
            <person name="Navidi A."/>
            <person name="Naylor J."/>
            <person name="Negash T."/>
            <person name="Nguyen T."/>
            <person name="Nguyen N."/>
            <person name="Nicol R."/>
            <person name="Norbu C."/>
            <person name="Norbu N."/>
            <person name="Novod N."/>
            <person name="O'Neill B."/>
            <person name="Osman S."/>
            <person name="Markiewicz E."/>
            <person name="Oyono O.L."/>
            <person name="Patti C."/>
            <person name="Phunkhang P."/>
            <person name="Pierre F."/>
            <person name="Priest M."/>
            <person name="Raghuraman S."/>
            <person name="Rege F."/>
            <person name="Reyes R."/>
            <person name="Rise C."/>
            <person name="Rogov P."/>
            <person name="Ross K."/>
            <person name="Ryan E."/>
            <person name="Settipalli S."/>
            <person name="Shea T."/>
            <person name="Sherpa N."/>
            <person name="Shi L."/>
            <person name="Shih D."/>
            <person name="Sparrow T."/>
            <person name="Spaulding J."/>
            <person name="Stalker J."/>
            <person name="Stange-Thomann N."/>
            <person name="Stavropoulos S."/>
            <person name="Stone C."/>
            <person name="Strader C."/>
            <person name="Tesfaye S."/>
            <person name="Thomson T."/>
            <person name="Thoulutsang Y."/>
            <person name="Thoulutsang D."/>
            <person name="Topham K."/>
            <person name="Topping I."/>
            <person name="Tsamla T."/>
            <person name="Vassiliev H."/>
            <person name="Vo A."/>
            <person name="Wangchuk T."/>
            <person name="Wangdi T."/>
            <person name="Weiand M."/>
            <person name="Wilkinson J."/>
            <person name="Wilson A."/>
            <person name="Yadav S."/>
            <person name="Young G."/>
            <person name="Yu Q."/>
            <person name="Zembek L."/>
            <person name="Zhong D."/>
            <person name="Zimmer A."/>
            <person name="Zwirko Z."/>
            <person name="Jaffe D.B."/>
            <person name="Alvarez P."/>
            <person name="Brockman W."/>
            <person name="Butler J."/>
            <person name="Chin C."/>
            <person name="Gnerre S."/>
            <person name="Grabherr M."/>
            <person name="Kleber M."/>
            <person name="Mauceli E."/>
            <person name="MacCallum I."/>
        </authorList>
    </citation>
    <scope>NUCLEOTIDE SEQUENCE [LARGE SCALE GENOMIC DNA]</scope>
    <source>
        <strain evidence="21">Tucson 14024-0371.13</strain>
    </source>
</reference>
<proteinExistence type="predicted"/>
<evidence type="ECO:0000256" key="2">
    <source>
        <dbReference type="ARBA" id="ARBA00004496"/>
    </source>
</evidence>
<dbReference type="AlphaFoldDB" id="B3MN45"/>
<dbReference type="InterPro" id="IPR043145">
    <property type="entry name" value="Znf_ZZ_sf"/>
</dbReference>
<dbReference type="eggNOG" id="KOG4582">
    <property type="taxonomic scope" value="Eukaryota"/>
</dbReference>
<dbReference type="EMBL" id="CH902620">
    <property type="protein sequence ID" value="EDV32023.1"/>
    <property type="molecule type" value="Genomic_DNA"/>
</dbReference>
<dbReference type="Proteomes" id="UP000007801">
    <property type="component" value="Unassembled WGS sequence"/>
</dbReference>
<feature type="domain" description="ZZ-type" evidence="18">
    <location>
        <begin position="123"/>
        <end position="174"/>
    </location>
</feature>
<evidence type="ECO:0000256" key="5">
    <source>
        <dbReference type="ARBA" id="ARBA00022737"/>
    </source>
</evidence>
<evidence type="ECO:0000256" key="14">
    <source>
        <dbReference type="ARBA" id="ARBA00081379"/>
    </source>
</evidence>
<dbReference type="Pfam" id="PF00569">
    <property type="entry name" value="ZZ"/>
    <property type="match status" value="1"/>
</dbReference>
<dbReference type="PROSITE" id="PS50030">
    <property type="entry name" value="UBA"/>
    <property type="match status" value="1"/>
</dbReference>
<dbReference type="STRING" id="7217.B3MN45"/>
<evidence type="ECO:0000256" key="3">
    <source>
        <dbReference type="ARBA" id="ARBA00022490"/>
    </source>
</evidence>
<dbReference type="InterPro" id="IPR009060">
    <property type="entry name" value="UBA-like_sf"/>
</dbReference>
<dbReference type="GO" id="GO:0016235">
    <property type="term" value="C:aggresome"/>
    <property type="evidence" value="ECO:0007669"/>
    <property type="project" value="TreeGrafter"/>
</dbReference>
<dbReference type="GO" id="GO:0005634">
    <property type="term" value="C:nucleus"/>
    <property type="evidence" value="ECO:0007669"/>
    <property type="project" value="UniProtKB-SubCell"/>
</dbReference>
<feature type="compositionally biased region" description="Basic and acidic residues" evidence="16">
    <location>
        <begin position="434"/>
        <end position="448"/>
    </location>
</feature>
<sequence>MPEKLLKISYQGDGAQKKINAYLRMPSQTYSVLRREIELYLFTERHLPQCEIRTFWIDTDNDEIEIVNQNDYDIFLAKCEQSMHVQVAPLTPTVVETDAIKKEASAAGASVPSADDPSNFTIHDLVECDGCGLSPIVGFRYKCVQCSNFDLCQKCEAVHKHPEHLMIRMPTNDGPSLIEAYITGSNPHGRRCNRRSRGHCPFAEAAQGSTPSGDAPRESRRERRHARKNVFSHIMEVMSNLPLNEPIVASTAATATAQPKPQTTAATAPPTESVPSKPEDNANAQKEPKPSEEKKNSTASTEGPTMNKEPETTPAQDTPTQGSAPTTPVINLENLSQMVPPEYMRAGIEILNNFSEMFAKMIDPAESAASGSFAPSTTSGSEVPKPTPNAQSAASSVNPSGPTSTASSFAEAPLDTEPLLPKEPASPKATNEQEPERRRSESLDHDWQMVDGNVSASSSKMASTDALISIDSTGPPAAPQQQVRDFGQLGEMLRQHINEEARIEHATANTQTSQVDTVSTSTSTTSVSTNSVGTSPAAPEEKRSVPVYHTNEGINSAIHAMMAMGFSNEGAWLTQLLESVNGNIPAALDVMHHSQNRN</sequence>
<dbReference type="SUPFAM" id="SSF46934">
    <property type="entry name" value="UBA-like"/>
    <property type="match status" value="1"/>
</dbReference>
<dbReference type="PANTHER" id="PTHR15090">
    <property type="entry name" value="SEQUESTOSOME 1-RELATED"/>
    <property type="match status" value="1"/>
</dbReference>
<evidence type="ECO:0000256" key="13">
    <source>
        <dbReference type="ARBA" id="ARBA00071657"/>
    </source>
</evidence>
<feature type="domain" description="UBA" evidence="17">
    <location>
        <begin position="549"/>
        <end position="594"/>
    </location>
</feature>
<dbReference type="GO" id="GO:0000423">
    <property type="term" value="P:mitophagy"/>
    <property type="evidence" value="ECO:0007669"/>
    <property type="project" value="TreeGrafter"/>
</dbReference>
<dbReference type="FunFam" id="3.30.60.90:FF:000016">
    <property type="entry name" value="Refractory to sigma P"/>
    <property type="match status" value="1"/>
</dbReference>
<dbReference type="GO" id="GO:0035973">
    <property type="term" value="P:aggrephagy"/>
    <property type="evidence" value="ECO:0007669"/>
    <property type="project" value="TreeGrafter"/>
</dbReference>
<dbReference type="InParanoid" id="B3MN45"/>
<dbReference type="InterPro" id="IPR052260">
    <property type="entry name" value="Autophagy_Rcpt_SigReg"/>
</dbReference>
<evidence type="ECO:0000313" key="20">
    <source>
        <dbReference type="EMBL" id="EDV32023.1"/>
    </source>
</evidence>
<evidence type="ECO:0000256" key="4">
    <source>
        <dbReference type="ARBA" id="ARBA00022723"/>
    </source>
</evidence>
<keyword evidence="6 15" id="KW-0863">Zinc-finger</keyword>
<evidence type="ECO:0000256" key="7">
    <source>
        <dbReference type="ARBA" id="ARBA00022833"/>
    </source>
</evidence>
<evidence type="ECO:0000256" key="11">
    <source>
        <dbReference type="ARBA" id="ARBA00054138"/>
    </source>
</evidence>
<feature type="region of interest" description="Disordered" evidence="16">
    <location>
        <begin position="508"/>
        <end position="543"/>
    </location>
</feature>
<keyword evidence="3" id="KW-0963">Cytoplasm</keyword>
<dbReference type="GO" id="GO:0003677">
    <property type="term" value="F:DNA binding"/>
    <property type="evidence" value="ECO:0007669"/>
    <property type="project" value="UniProtKB-KW"/>
</dbReference>
<dbReference type="GO" id="GO:0005080">
    <property type="term" value="F:protein kinase C binding"/>
    <property type="evidence" value="ECO:0007669"/>
    <property type="project" value="TreeGrafter"/>
</dbReference>
<feature type="region of interest" description="Disordered" evidence="16">
    <location>
        <begin position="202"/>
        <end position="224"/>
    </location>
</feature>
<dbReference type="CDD" id="cd02340">
    <property type="entry name" value="ZZ_NBR1_like"/>
    <property type="match status" value="1"/>
</dbReference>
<dbReference type="Pfam" id="PF00564">
    <property type="entry name" value="PB1"/>
    <property type="match status" value="1"/>
</dbReference>
<evidence type="ECO:0000256" key="1">
    <source>
        <dbReference type="ARBA" id="ARBA00004123"/>
    </source>
</evidence>
<feature type="domain" description="PB1" evidence="19">
    <location>
        <begin position="3"/>
        <end position="88"/>
    </location>
</feature>
<dbReference type="FunFam" id="1.10.8.10:FF:000034">
    <property type="entry name" value="Sequestosome 1"/>
    <property type="match status" value="1"/>
</dbReference>
<dbReference type="CDD" id="cd14320">
    <property type="entry name" value="UBA_SQSTM"/>
    <property type="match status" value="1"/>
</dbReference>
<keyword evidence="8" id="KW-0238">DNA-binding</keyword>
<dbReference type="InterPro" id="IPR033741">
    <property type="entry name" value="SQSTM_UBA"/>
</dbReference>
<dbReference type="GO" id="GO:0043495">
    <property type="term" value="F:protein-membrane adaptor activity"/>
    <property type="evidence" value="ECO:0007669"/>
    <property type="project" value="EnsemblMetazoa"/>
</dbReference>
<evidence type="ECO:0000256" key="8">
    <source>
        <dbReference type="ARBA" id="ARBA00023125"/>
    </source>
</evidence>
<keyword evidence="9" id="KW-0804">Transcription</keyword>
<evidence type="ECO:0000256" key="9">
    <source>
        <dbReference type="ARBA" id="ARBA00023163"/>
    </source>
</evidence>
<dbReference type="InterPro" id="IPR000433">
    <property type="entry name" value="Znf_ZZ"/>
</dbReference>
<dbReference type="GO" id="GO:0008270">
    <property type="term" value="F:zinc ion binding"/>
    <property type="evidence" value="ECO:0007669"/>
    <property type="project" value="UniProtKB-KW"/>
</dbReference>
<dbReference type="GO" id="GO:0070530">
    <property type="term" value="F:K63-linked polyubiquitin modification-dependent protein binding"/>
    <property type="evidence" value="ECO:0007669"/>
    <property type="project" value="TreeGrafter"/>
</dbReference>
<evidence type="ECO:0000256" key="15">
    <source>
        <dbReference type="PROSITE-ProRule" id="PRU00228"/>
    </source>
</evidence>
<protein>
    <recommendedName>
        <fullName evidence="13">Protein ref(2)P</fullName>
    </recommendedName>
    <alternativeName>
        <fullName evidence="14">Refractory to sigma P</fullName>
    </alternativeName>
</protein>
<comment type="subcellular location">
    <subcellularLocation>
        <location evidence="2">Cytoplasm</location>
    </subcellularLocation>
    <subcellularLocation>
        <location evidence="1">Nucleus</location>
    </subcellularLocation>
</comment>
<dbReference type="PROSITE" id="PS51745">
    <property type="entry name" value="PB1"/>
    <property type="match status" value="1"/>
</dbReference>
<feature type="compositionally biased region" description="Low complexity" evidence="16">
    <location>
        <begin position="252"/>
        <end position="271"/>
    </location>
</feature>
<feature type="compositionally biased region" description="Basic and acidic residues" evidence="16">
    <location>
        <begin position="286"/>
        <end position="296"/>
    </location>
</feature>
<feature type="compositionally biased region" description="Polar residues" evidence="16">
    <location>
        <begin position="388"/>
        <end position="408"/>
    </location>
</feature>
<feature type="compositionally biased region" description="Polar residues" evidence="16">
    <location>
        <begin position="313"/>
        <end position="328"/>
    </location>
</feature>
<keyword evidence="4" id="KW-0479">Metal-binding</keyword>
<organism evidence="20 21">
    <name type="scientific">Drosophila ananassae</name>
    <name type="common">Fruit fly</name>
    <dbReference type="NCBI Taxonomy" id="7217"/>
    <lineage>
        <taxon>Eukaryota</taxon>
        <taxon>Metazoa</taxon>
        <taxon>Ecdysozoa</taxon>
        <taxon>Arthropoda</taxon>
        <taxon>Hexapoda</taxon>
        <taxon>Insecta</taxon>
        <taxon>Pterygota</taxon>
        <taxon>Neoptera</taxon>
        <taxon>Endopterygota</taxon>
        <taxon>Diptera</taxon>
        <taxon>Brachycera</taxon>
        <taxon>Muscomorpha</taxon>
        <taxon>Ephydroidea</taxon>
        <taxon>Drosophilidae</taxon>
        <taxon>Drosophila</taxon>
        <taxon>Sophophora</taxon>
    </lineage>
</organism>
<evidence type="ECO:0000313" key="21">
    <source>
        <dbReference type="Proteomes" id="UP000007801"/>
    </source>
</evidence>
<dbReference type="PANTHER" id="PTHR15090:SF0">
    <property type="entry name" value="SEQUESTOSOME-1"/>
    <property type="match status" value="1"/>
</dbReference>
<evidence type="ECO:0000256" key="6">
    <source>
        <dbReference type="ARBA" id="ARBA00022771"/>
    </source>
</evidence>
<dbReference type="CTD" id="35246"/>
<dbReference type="GO" id="GO:0030382">
    <property type="term" value="P:sperm mitochondrion organization"/>
    <property type="evidence" value="ECO:0007669"/>
    <property type="project" value="EnsemblMetazoa"/>
</dbReference>
<evidence type="ECO:0000256" key="16">
    <source>
        <dbReference type="SAM" id="MobiDB-lite"/>
    </source>
</evidence>
<dbReference type="HOGENOM" id="CLU_030132_0_0_1"/>
<feature type="region of interest" description="Disordered" evidence="16">
    <location>
        <begin position="252"/>
        <end position="328"/>
    </location>
</feature>
<dbReference type="KEGG" id="dan:6497076"/>
<dbReference type="PROSITE" id="PS01357">
    <property type="entry name" value="ZF_ZZ_1"/>
    <property type="match status" value="1"/>
</dbReference>
<keyword evidence="21" id="KW-1185">Reference proteome</keyword>
<dbReference type="PhylomeDB" id="B3MN45"/>
<evidence type="ECO:0000259" key="18">
    <source>
        <dbReference type="PROSITE" id="PS50135"/>
    </source>
</evidence>
<dbReference type="GO" id="GO:0007032">
    <property type="term" value="P:endosome organization"/>
    <property type="evidence" value="ECO:0007669"/>
    <property type="project" value="TreeGrafter"/>
</dbReference>
<feature type="compositionally biased region" description="Low complexity" evidence="16">
    <location>
        <begin position="510"/>
        <end position="535"/>
    </location>
</feature>
<dbReference type="Gene3D" id="3.30.60.90">
    <property type="match status" value="1"/>
</dbReference>
<dbReference type="InterPro" id="IPR000270">
    <property type="entry name" value="PB1_dom"/>
</dbReference>
<dbReference type="Gene3D" id="1.10.8.10">
    <property type="entry name" value="DNA helicase RuvA subunit, C-terminal domain"/>
    <property type="match status" value="1"/>
</dbReference>